<dbReference type="PANTHER" id="PTHR45749">
    <property type="match status" value="1"/>
</dbReference>
<feature type="region of interest" description="Disordered" evidence="1">
    <location>
        <begin position="1"/>
        <end position="20"/>
    </location>
</feature>
<dbReference type="PANTHER" id="PTHR45749:SF21">
    <property type="entry name" value="DUF4371 DOMAIN-CONTAINING PROTEIN"/>
    <property type="match status" value="1"/>
</dbReference>
<reference evidence="3" key="2">
    <citation type="submission" date="2016-06" db="EMBL/GenBank/DDBJ databases">
        <title>The genome of a short-lived fish provides insights into sex chromosome evolution and the genetic control of aging.</title>
        <authorList>
            <person name="Reichwald K."/>
            <person name="Felder M."/>
            <person name="Petzold A."/>
            <person name="Koch P."/>
            <person name="Groth M."/>
            <person name="Platzer M."/>
        </authorList>
    </citation>
    <scope>NUCLEOTIDE SEQUENCE</scope>
    <source>
        <tissue evidence="3">Brain</tissue>
    </source>
</reference>
<gene>
    <name evidence="3" type="primary">Nfu_g_1_023811</name>
</gene>
<dbReference type="InterPro" id="IPR008906">
    <property type="entry name" value="HATC_C_dom"/>
</dbReference>
<dbReference type="EMBL" id="HAEF01014896">
    <property type="protein sequence ID" value="SBR56055.1"/>
    <property type="molecule type" value="Transcribed_RNA"/>
</dbReference>
<name>A0A1A8MGJ7_9TELE</name>
<reference evidence="3" key="1">
    <citation type="submission" date="2016-05" db="EMBL/GenBank/DDBJ databases">
        <authorList>
            <person name="Lavstsen T."/>
            <person name="Jespersen J.S."/>
        </authorList>
    </citation>
    <scope>NUCLEOTIDE SEQUENCE</scope>
    <source>
        <tissue evidence="3">Brain</tissue>
    </source>
</reference>
<proteinExistence type="predicted"/>
<sequence>CEPARVSRARGRAGGDTARRRGGRCGGKCDGRRKDAYKNVEEKFGFLTKRKSMNIEQIRAATEKLKKIYPQDLEEDFTAEFCQFMSMVKDEESVMAMYKKLLELGLRDAFPNVDICLRMYLTLPIANCSGERSFSVLKRVKTHRRATVTGKKLNAFALLAIENGFTTALDFQDIIEDFTTSKLRRKHL</sequence>
<evidence type="ECO:0000313" key="3">
    <source>
        <dbReference type="EMBL" id="SBR56055.1"/>
    </source>
</evidence>
<accession>A0A1A8MGJ7</accession>
<dbReference type="GO" id="GO:0046983">
    <property type="term" value="F:protein dimerization activity"/>
    <property type="evidence" value="ECO:0007669"/>
    <property type="project" value="InterPro"/>
</dbReference>
<feature type="domain" description="HAT C-terminal dimerisation" evidence="2">
    <location>
        <begin position="107"/>
        <end position="163"/>
    </location>
</feature>
<protein>
    <recommendedName>
        <fullName evidence="2">HAT C-terminal dimerisation domain-containing protein</fullName>
    </recommendedName>
</protein>
<organism evidence="3">
    <name type="scientific">Nothobranchius pienaari</name>
    <dbReference type="NCBI Taxonomy" id="704102"/>
    <lineage>
        <taxon>Eukaryota</taxon>
        <taxon>Metazoa</taxon>
        <taxon>Chordata</taxon>
        <taxon>Craniata</taxon>
        <taxon>Vertebrata</taxon>
        <taxon>Euteleostomi</taxon>
        <taxon>Actinopterygii</taxon>
        <taxon>Neopterygii</taxon>
        <taxon>Teleostei</taxon>
        <taxon>Neoteleostei</taxon>
        <taxon>Acanthomorphata</taxon>
        <taxon>Ovalentaria</taxon>
        <taxon>Atherinomorphae</taxon>
        <taxon>Cyprinodontiformes</taxon>
        <taxon>Nothobranchiidae</taxon>
        <taxon>Nothobranchius</taxon>
    </lineage>
</organism>
<evidence type="ECO:0000256" key="1">
    <source>
        <dbReference type="SAM" id="MobiDB-lite"/>
    </source>
</evidence>
<dbReference type="AlphaFoldDB" id="A0A1A8MGJ7"/>
<evidence type="ECO:0000259" key="2">
    <source>
        <dbReference type="Pfam" id="PF05699"/>
    </source>
</evidence>
<dbReference type="Pfam" id="PF05699">
    <property type="entry name" value="Dimer_Tnp_hAT"/>
    <property type="match status" value="1"/>
</dbReference>
<feature type="non-terminal residue" evidence="3">
    <location>
        <position position="1"/>
    </location>
</feature>